<organism evidence="1">
    <name type="scientific">Rhizophora mucronata</name>
    <name type="common">Asiatic mangrove</name>
    <dbReference type="NCBI Taxonomy" id="61149"/>
    <lineage>
        <taxon>Eukaryota</taxon>
        <taxon>Viridiplantae</taxon>
        <taxon>Streptophyta</taxon>
        <taxon>Embryophyta</taxon>
        <taxon>Tracheophyta</taxon>
        <taxon>Spermatophyta</taxon>
        <taxon>Magnoliopsida</taxon>
        <taxon>eudicotyledons</taxon>
        <taxon>Gunneridae</taxon>
        <taxon>Pentapetalae</taxon>
        <taxon>rosids</taxon>
        <taxon>fabids</taxon>
        <taxon>Malpighiales</taxon>
        <taxon>Rhizophoraceae</taxon>
        <taxon>Rhizophora</taxon>
    </lineage>
</organism>
<evidence type="ECO:0000313" key="1">
    <source>
        <dbReference type="EMBL" id="MBX39583.1"/>
    </source>
</evidence>
<sequence>MQSFSFETTYLCVVNSLFLL</sequence>
<accession>A0A2P2NAT9</accession>
<name>A0A2P2NAT9_RHIMU</name>
<dbReference type="AlphaFoldDB" id="A0A2P2NAT9"/>
<reference evidence="1" key="1">
    <citation type="submission" date="2018-02" db="EMBL/GenBank/DDBJ databases">
        <title>Rhizophora mucronata_Transcriptome.</title>
        <authorList>
            <person name="Meera S.P."/>
            <person name="Sreeshan A."/>
            <person name="Augustine A."/>
        </authorList>
    </citation>
    <scope>NUCLEOTIDE SEQUENCE</scope>
    <source>
        <tissue evidence="1">Leaf</tissue>
    </source>
</reference>
<proteinExistence type="predicted"/>
<protein>
    <submittedName>
        <fullName evidence="1">Uncharacterized protein</fullName>
    </submittedName>
</protein>
<dbReference type="EMBL" id="GGEC01059099">
    <property type="protein sequence ID" value="MBX39583.1"/>
    <property type="molecule type" value="Transcribed_RNA"/>
</dbReference>